<sequence>MRLETDSGLTRGGFVRDSGEMRGEILERFGRDSVEMRGEIQERFGRDERRDERRY</sequence>
<keyword evidence="2" id="KW-1185">Reference proteome</keyword>
<organism evidence="1 2">
    <name type="scientific">Brassica cretica</name>
    <name type="common">Mustard</name>
    <dbReference type="NCBI Taxonomy" id="69181"/>
    <lineage>
        <taxon>Eukaryota</taxon>
        <taxon>Viridiplantae</taxon>
        <taxon>Streptophyta</taxon>
        <taxon>Embryophyta</taxon>
        <taxon>Tracheophyta</taxon>
        <taxon>Spermatophyta</taxon>
        <taxon>Magnoliopsida</taxon>
        <taxon>eudicotyledons</taxon>
        <taxon>Gunneridae</taxon>
        <taxon>Pentapetalae</taxon>
        <taxon>rosids</taxon>
        <taxon>malvids</taxon>
        <taxon>Brassicales</taxon>
        <taxon>Brassicaceae</taxon>
        <taxon>Brassiceae</taxon>
        <taxon>Brassica</taxon>
    </lineage>
</organism>
<name>A0ABQ7A7N1_BRACR</name>
<protein>
    <recommendedName>
        <fullName evidence="3">CsbD family protein</fullName>
    </recommendedName>
</protein>
<gene>
    <name evidence="1" type="ORF">DY000_02052493</name>
</gene>
<accession>A0ABQ7A7N1</accession>
<evidence type="ECO:0000313" key="2">
    <source>
        <dbReference type="Proteomes" id="UP000266723"/>
    </source>
</evidence>
<comment type="caution">
    <text evidence="1">The sequence shown here is derived from an EMBL/GenBank/DDBJ whole genome shotgun (WGS) entry which is preliminary data.</text>
</comment>
<evidence type="ECO:0000313" key="1">
    <source>
        <dbReference type="EMBL" id="KAF3493621.1"/>
    </source>
</evidence>
<dbReference type="Proteomes" id="UP000266723">
    <property type="component" value="Unassembled WGS sequence"/>
</dbReference>
<evidence type="ECO:0008006" key="3">
    <source>
        <dbReference type="Google" id="ProtNLM"/>
    </source>
</evidence>
<reference evidence="1 2" key="1">
    <citation type="journal article" date="2020" name="BMC Genomics">
        <title>Intraspecific diversification of the crop wild relative Brassica cretica Lam. using demographic model selection.</title>
        <authorList>
            <person name="Kioukis A."/>
            <person name="Michalopoulou V.A."/>
            <person name="Briers L."/>
            <person name="Pirintsos S."/>
            <person name="Studholme D.J."/>
            <person name="Pavlidis P."/>
            <person name="Sarris P.F."/>
        </authorList>
    </citation>
    <scope>NUCLEOTIDE SEQUENCE [LARGE SCALE GENOMIC DNA]</scope>
    <source>
        <strain evidence="2">cv. PFS-1207/04</strain>
    </source>
</reference>
<proteinExistence type="predicted"/>
<dbReference type="EMBL" id="QGKV02002055">
    <property type="protein sequence ID" value="KAF3493621.1"/>
    <property type="molecule type" value="Genomic_DNA"/>
</dbReference>